<keyword evidence="1" id="KW-1133">Transmembrane helix</keyword>
<evidence type="ECO:0000313" key="3">
    <source>
        <dbReference type="Proteomes" id="UP000240760"/>
    </source>
</evidence>
<dbReference type="Proteomes" id="UP000240760">
    <property type="component" value="Unassembled WGS sequence"/>
</dbReference>
<gene>
    <name evidence="2" type="ORF">M440DRAFT_1397585</name>
</gene>
<dbReference type="EMBL" id="KZ679127">
    <property type="protein sequence ID" value="PTB80252.1"/>
    <property type="molecule type" value="Genomic_DNA"/>
</dbReference>
<name>A0A2T4CFE4_TRILO</name>
<organism evidence="2 3">
    <name type="scientific">Trichoderma longibrachiatum ATCC 18648</name>
    <dbReference type="NCBI Taxonomy" id="983965"/>
    <lineage>
        <taxon>Eukaryota</taxon>
        <taxon>Fungi</taxon>
        <taxon>Dikarya</taxon>
        <taxon>Ascomycota</taxon>
        <taxon>Pezizomycotina</taxon>
        <taxon>Sordariomycetes</taxon>
        <taxon>Hypocreomycetidae</taxon>
        <taxon>Hypocreales</taxon>
        <taxon>Hypocreaceae</taxon>
        <taxon>Trichoderma</taxon>
    </lineage>
</organism>
<dbReference type="AlphaFoldDB" id="A0A2T4CFE4"/>
<keyword evidence="3" id="KW-1185">Reference proteome</keyword>
<proteinExistence type="predicted"/>
<reference evidence="2 3" key="1">
    <citation type="submission" date="2016-07" db="EMBL/GenBank/DDBJ databases">
        <title>Multiple horizontal gene transfer events from other fungi enriched the ability of initially mycotrophic Trichoderma (Ascomycota) to feed on dead plant biomass.</title>
        <authorList>
            <consortium name="DOE Joint Genome Institute"/>
            <person name="Aerts A."/>
            <person name="Atanasova L."/>
            <person name="Chenthamara K."/>
            <person name="Zhang J."/>
            <person name="Grujic M."/>
            <person name="Henrissat B."/>
            <person name="Kuo A."/>
            <person name="Salamov A."/>
            <person name="Lipzen A."/>
            <person name="Labutti K."/>
            <person name="Barry K."/>
            <person name="Miao Y."/>
            <person name="Rahimi M.J."/>
            <person name="Shen Q."/>
            <person name="Grigoriev I.V."/>
            <person name="Kubicek C.P."/>
            <person name="Druzhinina I.S."/>
        </authorList>
    </citation>
    <scope>NUCLEOTIDE SEQUENCE [LARGE SCALE GENOMIC DNA]</scope>
    <source>
        <strain evidence="2 3">ATCC 18648</strain>
    </source>
</reference>
<keyword evidence="1" id="KW-0472">Membrane</keyword>
<protein>
    <submittedName>
        <fullName evidence="2">Uncharacterized protein</fullName>
    </submittedName>
</protein>
<sequence>MSPGEKNKTTTSRPLALLLPSYQVMSDVSAGSTFFFSPGLLLFFYFSSLTAWIRVEVAVDVNLGD</sequence>
<feature type="transmembrane region" description="Helical" evidence="1">
    <location>
        <begin position="28"/>
        <end position="46"/>
    </location>
</feature>
<evidence type="ECO:0000256" key="1">
    <source>
        <dbReference type="SAM" id="Phobius"/>
    </source>
</evidence>
<keyword evidence="1" id="KW-0812">Transmembrane</keyword>
<accession>A0A2T4CFE4</accession>
<evidence type="ECO:0000313" key="2">
    <source>
        <dbReference type="EMBL" id="PTB80252.1"/>
    </source>
</evidence>